<sequence>MADLNNEKKTINKTHSACFPAPPFPQQKQPFPGLAGKMQPRPDHGEESYQGSGRLNGRKVLITGGIQGLAVLLPSLMPVKALMLRSTIYLMKKTMRVKWST</sequence>
<protein>
    <submittedName>
        <fullName evidence="3">Uncharacterized protein</fullName>
    </submittedName>
</protein>
<proteinExistence type="predicted"/>
<accession>A0AAD1L4L8</accession>
<gene>
    <name evidence="3" type="ORF">KAM621c_25900</name>
</gene>
<dbReference type="AlphaFoldDB" id="A0AAD1L4L8"/>
<evidence type="ECO:0000256" key="1">
    <source>
        <dbReference type="SAM" id="MobiDB-lite"/>
    </source>
</evidence>
<keyword evidence="2" id="KW-0472">Membrane</keyword>
<evidence type="ECO:0000256" key="2">
    <source>
        <dbReference type="SAM" id="Phobius"/>
    </source>
</evidence>
<reference evidence="3" key="1">
    <citation type="submission" date="2022-07" db="EMBL/GenBank/DDBJ databases">
        <title>Complete genome sequence of carbapenem-resistant Citrobacter spp. in Japan.</title>
        <authorList>
            <person name="Maehana S."/>
            <person name="Suzuki M."/>
            <person name="Kitasato H."/>
        </authorList>
    </citation>
    <scope>NUCLEOTIDE SEQUENCE</scope>
    <source>
        <strain evidence="3">KAM621</strain>
    </source>
</reference>
<feature type="transmembrane region" description="Helical" evidence="2">
    <location>
        <begin position="60"/>
        <end position="83"/>
    </location>
</feature>
<organism evidence="3 4">
    <name type="scientific">Citrobacter braakii</name>
    <dbReference type="NCBI Taxonomy" id="57706"/>
    <lineage>
        <taxon>Bacteria</taxon>
        <taxon>Pseudomonadati</taxon>
        <taxon>Pseudomonadota</taxon>
        <taxon>Gammaproteobacteria</taxon>
        <taxon>Enterobacterales</taxon>
        <taxon>Enterobacteriaceae</taxon>
        <taxon>Citrobacter</taxon>
        <taxon>Citrobacter freundii complex</taxon>
    </lineage>
</organism>
<evidence type="ECO:0000313" key="4">
    <source>
        <dbReference type="Proteomes" id="UP001058317"/>
    </source>
</evidence>
<feature type="compositionally biased region" description="Basic and acidic residues" evidence="1">
    <location>
        <begin position="1"/>
        <end position="10"/>
    </location>
</feature>
<feature type="region of interest" description="Disordered" evidence="1">
    <location>
        <begin position="1"/>
        <end position="53"/>
    </location>
</feature>
<dbReference type="EMBL" id="AP026382">
    <property type="protein sequence ID" value="BDN97485.1"/>
    <property type="molecule type" value="Genomic_DNA"/>
</dbReference>
<evidence type="ECO:0000313" key="3">
    <source>
        <dbReference type="EMBL" id="BDN97485.1"/>
    </source>
</evidence>
<keyword evidence="2" id="KW-0812">Transmembrane</keyword>
<dbReference type="Proteomes" id="UP001058317">
    <property type="component" value="Chromosome"/>
</dbReference>
<keyword evidence="2" id="KW-1133">Transmembrane helix</keyword>
<name>A0AAD1L4L8_CITBR</name>